<dbReference type="Proteomes" id="UP000318693">
    <property type="component" value="Unassembled WGS sequence"/>
</dbReference>
<keyword evidence="3" id="KW-1185">Reference proteome</keyword>
<reference evidence="2 3" key="1">
    <citation type="submission" date="2019-07" db="EMBL/GenBank/DDBJ databases">
        <title>Georgenia wutianyii sp. nov. and Georgenia *** sp. nov. isolated from plateau pika (Ochotona curzoniae) in the Qinghai-Tibet plateau of China.</title>
        <authorList>
            <person name="Tian Z."/>
        </authorList>
    </citation>
    <scope>NUCLEOTIDE SEQUENCE [LARGE SCALE GENOMIC DNA]</scope>
    <source>
        <strain evidence="2 3">Z446</strain>
    </source>
</reference>
<evidence type="ECO:0000313" key="3">
    <source>
        <dbReference type="Proteomes" id="UP000318693"/>
    </source>
</evidence>
<dbReference type="PANTHER" id="PTHR43539">
    <property type="entry name" value="FLAVIN-BINDING MONOOXYGENASE-LIKE PROTEIN (AFU_ORTHOLOGUE AFUA_4G09220)"/>
    <property type="match status" value="1"/>
</dbReference>
<dbReference type="PRINTS" id="PR00469">
    <property type="entry name" value="PNDRDTASEII"/>
</dbReference>
<evidence type="ECO:0000313" key="2">
    <source>
        <dbReference type="EMBL" id="TRW47179.1"/>
    </source>
</evidence>
<accession>A0A552WX61</accession>
<dbReference type="PRINTS" id="PR00368">
    <property type="entry name" value="FADPNR"/>
</dbReference>
<organism evidence="2 3">
    <name type="scientific">Georgenia yuyongxinii</name>
    <dbReference type="NCBI Taxonomy" id="2589797"/>
    <lineage>
        <taxon>Bacteria</taxon>
        <taxon>Bacillati</taxon>
        <taxon>Actinomycetota</taxon>
        <taxon>Actinomycetes</taxon>
        <taxon>Micrococcales</taxon>
        <taxon>Bogoriellaceae</taxon>
        <taxon>Georgenia</taxon>
    </lineage>
</organism>
<dbReference type="AlphaFoldDB" id="A0A552WX61"/>
<gene>
    <name evidence="2" type="ORF">FJ693_02385</name>
</gene>
<dbReference type="GO" id="GO:0050660">
    <property type="term" value="F:flavin adenine dinucleotide binding"/>
    <property type="evidence" value="ECO:0007669"/>
    <property type="project" value="TreeGrafter"/>
</dbReference>
<dbReference type="Gene3D" id="3.50.50.60">
    <property type="entry name" value="FAD/NAD(P)-binding domain"/>
    <property type="match status" value="1"/>
</dbReference>
<comment type="caution">
    <text evidence="2">The sequence shown here is derived from an EMBL/GenBank/DDBJ whole genome shotgun (WGS) entry which is preliminary data.</text>
</comment>
<dbReference type="SUPFAM" id="SSF51905">
    <property type="entry name" value="FAD/NAD(P)-binding domain"/>
    <property type="match status" value="2"/>
</dbReference>
<dbReference type="PANTHER" id="PTHR43539:SF78">
    <property type="entry name" value="FLAVIN-CONTAINING MONOOXYGENASE"/>
    <property type="match status" value="1"/>
</dbReference>
<dbReference type="InterPro" id="IPR050982">
    <property type="entry name" value="Auxin_biosynth/cation_transpt"/>
</dbReference>
<protein>
    <submittedName>
        <fullName evidence="2">FAD-binding protein</fullName>
    </submittedName>
</protein>
<evidence type="ECO:0000256" key="1">
    <source>
        <dbReference type="ARBA" id="ARBA00023002"/>
    </source>
</evidence>
<dbReference type="EMBL" id="VJXR01000004">
    <property type="protein sequence ID" value="TRW47179.1"/>
    <property type="molecule type" value="Genomic_DNA"/>
</dbReference>
<dbReference type="InterPro" id="IPR036188">
    <property type="entry name" value="FAD/NAD-bd_sf"/>
</dbReference>
<keyword evidence="1" id="KW-0560">Oxidoreductase</keyword>
<name>A0A552WX61_9MICO</name>
<sequence>MSDLDVLVIGGGQAGLAMGYHLAQRGLCFQIVDSGPEIGTVWRSRWDSLKLFTSSRYSNLPGLRFPAPADTYPGKDDVADYLRDYAATFALPVRLGTTVTSLVRTGDGGYLAQAGTDAVRARHVVVATGPFQVPFTPSVAGGLASDVHQLHSADYRRPEQLPRGRVLVVGAANSGCQIALDLSATRAVDLAVGTRIPAVPQRPLGRDVWWWASAVRLDRVTAGSRLGRRLAGRDQIVGASPKQLARGHGITIRPRVDAVAGRSIRFADGTHTEYDSVVWATGFRTDDSWIDVLEATDAHGTLQQSRGITSSPGLYSLGRTWQHTRGSALLGWVGDDAAFLAEQITDRMNGRRA</sequence>
<proteinExistence type="predicted"/>
<dbReference type="Pfam" id="PF13738">
    <property type="entry name" value="Pyr_redox_3"/>
    <property type="match status" value="1"/>
</dbReference>
<dbReference type="GO" id="GO:0004497">
    <property type="term" value="F:monooxygenase activity"/>
    <property type="evidence" value="ECO:0007669"/>
    <property type="project" value="TreeGrafter"/>
</dbReference>